<feature type="transmembrane region" description="Helical" evidence="1">
    <location>
        <begin position="219"/>
        <end position="237"/>
    </location>
</feature>
<keyword evidence="5" id="KW-1185">Reference proteome</keyword>
<feature type="transmembrane region" description="Helical" evidence="1">
    <location>
        <begin position="288"/>
        <end position="313"/>
    </location>
</feature>
<reference evidence="4" key="1">
    <citation type="submission" date="2016-06" db="EMBL/GenBank/DDBJ databases">
        <title>Draft Genome sequence of the fungus Inonotus baumii.</title>
        <authorList>
            <person name="Zhu H."/>
            <person name="Lin W."/>
        </authorList>
    </citation>
    <scope>NUCLEOTIDE SEQUENCE</scope>
    <source>
        <strain evidence="4">821</strain>
    </source>
</reference>
<organism evidence="4 5">
    <name type="scientific">Sanghuangporus baumii</name>
    <name type="common">Phellinus baumii</name>
    <dbReference type="NCBI Taxonomy" id="108892"/>
    <lineage>
        <taxon>Eukaryota</taxon>
        <taxon>Fungi</taxon>
        <taxon>Dikarya</taxon>
        <taxon>Basidiomycota</taxon>
        <taxon>Agaricomycotina</taxon>
        <taxon>Agaricomycetes</taxon>
        <taxon>Hymenochaetales</taxon>
        <taxon>Hymenochaetaceae</taxon>
        <taxon>Sanghuangporus</taxon>
    </lineage>
</organism>
<dbReference type="Pfam" id="PF20151">
    <property type="entry name" value="DUF6533"/>
    <property type="match status" value="1"/>
</dbReference>
<feature type="domain" description="DUF6533" evidence="3">
    <location>
        <begin position="219"/>
        <end position="264"/>
    </location>
</feature>
<proteinExistence type="predicted"/>
<gene>
    <name evidence="4" type="ORF">A7U60_g2352</name>
</gene>
<dbReference type="InterPro" id="IPR045340">
    <property type="entry name" value="DUF6533"/>
</dbReference>
<dbReference type="Pfam" id="PF16242">
    <property type="entry name" value="Pyrid_ox_like"/>
    <property type="match status" value="1"/>
</dbReference>
<keyword evidence="1" id="KW-1133">Transmembrane helix</keyword>
<sequence length="431" mass="47571">MANPSLDPYVANAENKDITPQKKIEDLKVILKTVQTGMLTTRDKDGTLHSRAMTPAGPYSDTQLTLYFLANNVSHKFEELQSDSNVNVSFYDEKSTNWASFAGTATVSQNKELIKKLWSPLTSAYFGDLKDGEHKGDENDPRVSVIEVVPNEIKYWVATHGSVTRAVETAFDAVTGRTVAPGELRTITKSETPSYAAVDDSDNFENLIQGLHDLNKTRYVTAVGIVLLLYDHFLTLADSIDFIKNSPPSIEKTVFLLNRYLVFLSQICAAVFMDHFSGSDLPDLSCQIVISLTFVVGILSIASSNALVMLRVIHLWNRDHCIIKLLAYGFILSFLATVGFAIEVMYRSLSSIRYASYAHSCVSTVKASTLPGVWASSLVFEVMVLALVIYNGLSRPRGNTTPLTRVLYRDGVLFFAALAGAYFSPIVTDDN</sequence>
<accession>A0A9Q5I2E1</accession>
<evidence type="ECO:0000313" key="5">
    <source>
        <dbReference type="Proteomes" id="UP000757232"/>
    </source>
</evidence>
<evidence type="ECO:0000259" key="2">
    <source>
        <dbReference type="Pfam" id="PF16242"/>
    </source>
</evidence>
<evidence type="ECO:0000313" key="4">
    <source>
        <dbReference type="EMBL" id="OCB90431.1"/>
    </source>
</evidence>
<feature type="transmembrane region" description="Helical" evidence="1">
    <location>
        <begin position="325"/>
        <end position="346"/>
    </location>
</feature>
<dbReference type="OrthoDB" id="434253at2759"/>
<feature type="transmembrane region" description="Helical" evidence="1">
    <location>
        <begin position="373"/>
        <end position="394"/>
    </location>
</feature>
<feature type="domain" description="General stress protein FMN-binding split barrel" evidence="2">
    <location>
        <begin position="23"/>
        <end position="178"/>
    </location>
</feature>
<dbReference type="Gene3D" id="2.30.110.10">
    <property type="entry name" value="Electron Transport, Fmn-binding Protein, Chain A"/>
    <property type="match status" value="1"/>
</dbReference>
<feature type="transmembrane region" description="Helical" evidence="1">
    <location>
        <begin position="257"/>
        <end position="276"/>
    </location>
</feature>
<name>A0A9Q5I2E1_SANBA</name>
<dbReference type="SUPFAM" id="SSF50475">
    <property type="entry name" value="FMN-binding split barrel"/>
    <property type="match status" value="1"/>
</dbReference>
<dbReference type="Proteomes" id="UP000757232">
    <property type="component" value="Unassembled WGS sequence"/>
</dbReference>
<dbReference type="PANTHER" id="PTHR34818:SF1">
    <property type="entry name" value="PROTEIN BLI-3"/>
    <property type="match status" value="1"/>
</dbReference>
<dbReference type="PANTHER" id="PTHR34818">
    <property type="entry name" value="PROTEIN BLI-3"/>
    <property type="match status" value="1"/>
</dbReference>
<evidence type="ECO:0000259" key="3">
    <source>
        <dbReference type="Pfam" id="PF20151"/>
    </source>
</evidence>
<dbReference type="InterPro" id="IPR012349">
    <property type="entry name" value="Split_barrel_FMN-bd"/>
</dbReference>
<keyword evidence="1" id="KW-0472">Membrane</keyword>
<evidence type="ECO:0000256" key="1">
    <source>
        <dbReference type="SAM" id="Phobius"/>
    </source>
</evidence>
<comment type="caution">
    <text evidence="4">The sequence shown here is derived from an EMBL/GenBank/DDBJ whole genome shotgun (WGS) entry which is preliminary data.</text>
</comment>
<protein>
    <recommendedName>
        <fullName evidence="6">General stress protein FMN-binding split barrel domain-containing protein</fullName>
    </recommendedName>
</protein>
<dbReference type="InterPro" id="IPR052917">
    <property type="entry name" value="Stress-Dev_Protein"/>
</dbReference>
<feature type="transmembrane region" description="Helical" evidence="1">
    <location>
        <begin position="406"/>
        <end position="427"/>
    </location>
</feature>
<dbReference type="EMBL" id="LNZH02000132">
    <property type="protein sequence ID" value="OCB90431.1"/>
    <property type="molecule type" value="Genomic_DNA"/>
</dbReference>
<evidence type="ECO:0008006" key="6">
    <source>
        <dbReference type="Google" id="ProtNLM"/>
    </source>
</evidence>
<keyword evidence="1" id="KW-0812">Transmembrane</keyword>
<dbReference type="InterPro" id="IPR038725">
    <property type="entry name" value="YdaG_split_barrel_FMN-bd"/>
</dbReference>
<dbReference type="AlphaFoldDB" id="A0A9Q5I2E1"/>